<organism evidence="3 4">
    <name type="scientific">Phycomyces blakesleeanus</name>
    <dbReference type="NCBI Taxonomy" id="4837"/>
    <lineage>
        <taxon>Eukaryota</taxon>
        <taxon>Fungi</taxon>
        <taxon>Fungi incertae sedis</taxon>
        <taxon>Mucoromycota</taxon>
        <taxon>Mucoromycotina</taxon>
        <taxon>Mucoromycetes</taxon>
        <taxon>Mucorales</taxon>
        <taxon>Phycomycetaceae</taxon>
        <taxon>Phycomyces</taxon>
    </lineage>
</organism>
<name>A0ABR3B6B8_PHYBL</name>
<comment type="caution">
    <text evidence="3">The sequence shown here is derived from an EMBL/GenBank/DDBJ whole genome shotgun (WGS) entry which is preliminary data.</text>
</comment>
<gene>
    <name evidence="3" type="ORF">J3Q64DRAFT_1396674</name>
</gene>
<feature type="compositionally biased region" description="Acidic residues" evidence="1">
    <location>
        <begin position="60"/>
        <end position="71"/>
    </location>
</feature>
<keyword evidence="4" id="KW-1185">Reference proteome</keyword>
<reference evidence="3 4" key="1">
    <citation type="submission" date="2024-04" db="EMBL/GenBank/DDBJ databases">
        <title>Symmetric and asymmetric DNA N6-adenine methylation regulates different biological responses in Mucorales.</title>
        <authorList>
            <consortium name="Lawrence Berkeley National Laboratory"/>
            <person name="Lax C."/>
            <person name="Mondo S.J."/>
            <person name="Osorio-Concepcion M."/>
            <person name="Muszewska A."/>
            <person name="Corrochano-Luque M."/>
            <person name="Gutierrez G."/>
            <person name="Riley R."/>
            <person name="Lipzen A."/>
            <person name="Guo J."/>
            <person name="Hundley H."/>
            <person name="Amirebrahimi M."/>
            <person name="Ng V."/>
            <person name="Lorenzo-Gutierrez D."/>
            <person name="Binder U."/>
            <person name="Yang J."/>
            <person name="Song Y."/>
            <person name="Canovas D."/>
            <person name="Navarro E."/>
            <person name="Freitag M."/>
            <person name="Gabaldon T."/>
            <person name="Grigoriev I.V."/>
            <person name="Corrochano L.M."/>
            <person name="Nicolas F.E."/>
            <person name="Garre V."/>
        </authorList>
    </citation>
    <scope>NUCLEOTIDE SEQUENCE [LARGE SCALE GENOMIC DNA]</scope>
    <source>
        <strain evidence="3 4">L51</strain>
    </source>
</reference>
<feature type="chain" id="PRO_5046741060" evidence="2">
    <location>
        <begin position="24"/>
        <end position="91"/>
    </location>
</feature>
<evidence type="ECO:0000256" key="1">
    <source>
        <dbReference type="SAM" id="MobiDB-lite"/>
    </source>
</evidence>
<proteinExistence type="predicted"/>
<accession>A0ABR3B6B8</accession>
<evidence type="ECO:0000256" key="2">
    <source>
        <dbReference type="SAM" id="SignalP"/>
    </source>
</evidence>
<feature type="region of interest" description="Disordered" evidence="1">
    <location>
        <begin position="51"/>
        <end position="77"/>
    </location>
</feature>
<protein>
    <submittedName>
        <fullName evidence="3">Uncharacterized protein</fullName>
    </submittedName>
</protein>
<evidence type="ECO:0000313" key="4">
    <source>
        <dbReference type="Proteomes" id="UP001448207"/>
    </source>
</evidence>
<dbReference type="Proteomes" id="UP001448207">
    <property type="component" value="Unassembled WGS sequence"/>
</dbReference>
<sequence length="91" mass="10672">MLFCIINCLSCLVLPSIFFFSFSTNNNNNNNNDWICYFGLLPVDYSKDTKKIQNNNNDNDNNDDDNNDDDYNNNNNSNFFFIYIGKVKGKW</sequence>
<dbReference type="EMBL" id="JBCLYO010000004">
    <property type="protein sequence ID" value="KAL0090081.1"/>
    <property type="molecule type" value="Genomic_DNA"/>
</dbReference>
<keyword evidence="2" id="KW-0732">Signal</keyword>
<feature type="signal peptide" evidence="2">
    <location>
        <begin position="1"/>
        <end position="23"/>
    </location>
</feature>
<evidence type="ECO:0000313" key="3">
    <source>
        <dbReference type="EMBL" id="KAL0090081.1"/>
    </source>
</evidence>